<accession>A0ABX5ZK98</accession>
<dbReference type="RefSeq" id="WP_150151273.1">
    <property type="nucleotide sequence ID" value="NZ_CP043959.1"/>
</dbReference>
<proteinExistence type="predicted"/>
<dbReference type="EMBL" id="CP043959">
    <property type="protein sequence ID" value="QER84685.1"/>
    <property type="molecule type" value="Genomic_DNA"/>
</dbReference>
<reference evidence="1 2" key="1">
    <citation type="submission" date="2019-09" db="EMBL/GenBank/DDBJ databases">
        <title>Draft genome sequence of the Ebosin-producing strain Streptomyces sp. 139.</title>
        <authorList>
            <person name="Ai L."/>
            <person name="Geng M."/>
            <person name="Ma M."/>
            <person name="Bai L."/>
        </authorList>
    </citation>
    <scope>NUCLEOTIDE SEQUENCE [LARGE SCALE GENOMIC DNA]</scope>
    <source>
        <strain evidence="1 2">139</strain>
    </source>
</reference>
<evidence type="ECO:0000313" key="2">
    <source>
        <dbReference type="Proteomes" id="UP000324308"/>
    </source>
</evidence>
<gene>
    <name evidence="1" type="ORF">F3L20_01335</name>
</gene>
<dbReference type="Proteomes" id="UP000324308">
    <property type="component" value="Chromosome"/>
</dbReference>
<evidence type="ECO:0000313" key="1">
    <source>
        <dbReference type="EMBL" id="QER84685.1"/>
    </source>
</evidence>
<protein>
    <submittedName>
        <fullName evidence="1">Type II toxin-antitoxin system VapB family antitoxin</fullName>
    </submittedName>
</protein>
<keyword evidence="2" id="KW-1185">Reference proteome</keyword>
<sequence>MGGTTTKRDTVNTALRESVARKRRLGALHELRVLTDEAAFDAELLLDKRDYRGWRVRVLYSARACGPARTHRQR</sequence>
<name>A0ABX5ZK98_STRTE</name>
<organism evidence="1 2">
    <name type="scientific">Streptomyces tendae</name>
    <dbReference type="NCBI Taxonomy" id="1932"/>
    <lineage>
        <taxon>Bacteria</taxon>
        <taxon>Bacillati</taxon>
        <taxon>Actinomycetota</taxon>
        <taxon>Actinomycetes</taxon>
        <taxon>Kitasatosporales</taxon>
        <taxon>Streptomycetaceae</taxon>
        <taxon>Streptomyces</taxon>
    </lineage>
</organism>